<evidence type="ECO:0000259" key="8">
    <source>
        <dbReference type="PROSITE" id="PS50112"/>
    </source>
</evidence>
<evidence type="ECO:0000256" key="7">
    <source>
        <dbReference type="SAM" id="Phobius"/>
    </source>
</evidence>
<dbReference type="Pfam" id="PF08269">
    <property type="entry name" value="dCache_2"/>
    <property type="match status" value="1"/>
</dbReference>
<dbReference type="InterPro" id="IPR033480">
    <property type="entry name" value="sCache_2"/>
</dbReference>
<dbReference type="Gene3D" id="3.30.450.20">
    <property type="entry name" value="PAS domain"/>
    <property type="match status" value="3"/>
</dbReference>
<name>A0A7R6PK86_9GAMM</name>
<proteinExistence type="predicted"/>
<dbReference type="InterPro" id="IPR004010">
    <property type="entry name" value="Double_Cache_2"/>
</dbReference>
<evidence type="ECO:0000313" key="11">
    <source>
        <dbReference type="EMBL" id="BBB25895.1"/>
    </source>
</evidence>
<dbReference type="PROSITE" id="PS50112">
    <property type="entry name" value="PAS"/>
    <property type="match status" value="1"/>
</dbReference>
<evidence type="ECO:0000256" key="2">
    <source>
        <dbReference type="ARBA" id="ARBA00004651"/>
    </source>
</evidence>
<evidence type="ECO:0000313" key="12">
    <source>
        <dbReference type="Proteomes" id="UP000595663"/>
    </source>
</evidence>
<dbReference type="Gene3D" id="3.30.70.270">
    <property type="match status" value="1"/>
</dbReference>
<dbReference type="SMART" id="SM01049">
    <property type="entry name" value="Cache_2"/>
    <property type="match status" value="1"/>
</dbReference>
<keyword evidence="4 7" id="KW-0812">Transmembrane</keyword>
<organism evidence="11 12">
    <name type="scientific">Amphritea japonica ATCC BAA-1530</name>
    <dbReference type="NCBI Taxonomy" id="1278309"/>
    <lineage>
        <taxon>Bacteria</taxon>
        <taxon>Pseudomonadati</taxon>
        <taxon>Pseudomonadota</taxon>
        <taxon>Gammaproteobacteria</taxon>
        <taxon>Oceanospirillales</taxon>
        <taxon>Oceanospirillaceae</taxon>
        <taxon>Amphritea</taxon>
    </lineage>
</organism>
<dbReference type="EMBL" id="AP014545">
    <property type="protein sequence ID" value="BBB25895.1"/>
    <property type="molecule type" value="Genomic_DNA"/>
</dbReference>
<dbReference type="PANTHER" id="PTHR46663:SF3">
    <property type="entry name" value="SLL0267 PROTEIN"/>
    <property type="match status" value="1"/>
</dbReference>
<dbReference type="SUPFAM" id="SSF55073">
    <property type="entry name" value="Nucleotide cyclase"/>
    <property type="match status" value="1"/>
</dbReference>
<keyword evidence="12" id="KW-1185">Reference proteome</keyword>
<dbReference type="InterPro" id="IPR052163">
    <property type="entry name" value="DGC-Regulatory_Protein"/>
</dbReference>
<dbReference type="SMART" id="SM00086">
    <property type="entry name" value="PAC"/>
    <property type="match status" value="1"/>
</dbReference>
<accession>A0A7R6PK86</accession>
<dbReference type="InterPro" id="IPR000160">
    <property type="entry name" value="GGDEF_dom"/>
</dbReference>
<evidence type="ECO:0000259" key="9">
    <source>
        <dbReference type="PROSITE" id="PS50113"/>
    </source>
</evidence>
<dbReference type="SMART" id="SM00091">
    <property type="entry name" value="PAS"/>
    <property type="match status" value="1"/>
</dbReference>
<dbReference type="GO" id="GO:0003824">
    <property type="term" value="F:catalytic activity"/>
    <property type="evidence" value="ECO:0007669"/>
    <property type="project" value="UniProtKB-ARBA"/>
</dbReference>
<comment type="subcellular location">
    <subcellularLocation>
        <location evidence="2">Cell membrane</location>
        <topology evidence="2">Multi-pass membrane protein</topology>
    </subcellularLocation>
</comment>
<dbReference type="PANTHER" id="PTHR46663">
    <property type="entry name" value="DIGUANYLATE CYCLASE DGCT-RELATED"/>
    <property type="match status" value="1"/>
</dbReference>
<evidence type="ECO:0000256" key="3">
    <source>
        <dbReference type="ARBA" id="ARBA00022475"/>
    </source>
</evidence>
<feature type="domain" description="PAC" evidence="9">
    <location>
        <begin position="474"/>
        <end position="526"/>
    </location>
</feature>
<dbReference type="KEGG" id="ajp:AMJAP_1300"/>
<evidence type="ECO:0000256" key="5">
    <source>
        <dbReference type="ARBA" id="ARBA00022989"/>
    </source>
</evidence>
<reference evidence="11 12" key="1">
    <citation type="journal article" date="2008" name="Int. J. Syst. Evol. Microbiol.">
        <title>Amphritea japonica sp. nov. and Amphritea balenae sp. nov., isolated from the sediment adjacent to sperm whale carcasses off Kagoshima, Japan.</title>
        <authorList>
            <person name="Miyazaki M."/>
            <person name="Nogi Y."/>
            <person name="Fujiwara Y."/>
            <person name="Kawato M."/>
            <person name="Nagahama T."/>
            <person name="Kubokawa K."/>
            <person name="Horikoshi K."/>
        </authorList>
    </citation>
    <scope>NUCLEOTIDE SEQUENCE [LARGE SCALE GENOMIC DNA]</scope>
    <source>
        <strain evidence="11 12">ATCC BAA-1530</strain>
    </source>
</reference>
<keyword evidence="5 7" id="KW-1133">Transmembrane helix</keyword>
<dbReference type="PROSITE" id="PS50887">
    <property type="entry name" value="GGDEF"/>
    <property type="match status" value="1"/>
</dbReference>
<dbReference type="SMART" id="SM00267">
    <property type="entry name" value="GGDEF"/>
    <property type="match status" value="1"/>
</dbReference>
<evidence type="ECO:0000256" key="6">
    <source>
        <dbReference type="ARBA" id="ARBA00023136"/>
    </source>
</evidence>
<evidence type="ECO:0000256" key="1">
    <source>
        <dbReference type="ARBA" id="ARBA00001946"/>
    </source>
</evidence>
<dbReference type="InterPro" id="IPR000700">
    <property type="entry name" value="PAS-assoc_C"/>
</dbReference>
<dbReference type="NCBIfam" id="TIGR00229">
    <property type="entry name" value="sensory_box"/>
    <property type="match status" value="1"/>
</dbReference>
<sequence>MLQKVDSTRLPTQLLWGISFIVILLLFTQSVYFYINTKANHQQQLDSLRETLIERQRSRLATELHDAEQVVDRMFAEAAVLLKQQSRLHTRHALALMNSLYQRYHLQLSEKEMKQMLIEALRGLRFFDGRGYFFIDQMDGVAVLLPIAPHVEGESLLDNQDDTGHFIMRGLIDAVSNEQRAGYSYYRWYAPENDRQMKQKIAYVEVFEPYNWIVGTGDYIHQVEKDLIPKVFDYIRNIRFGETGYVAVQAREGTLLVSNVTPEKEGLNFLTDSNRVHRSAADKVTKTALNGGGYVLYEWFRSGSDKTSQKLSLVGPVNDRNWILIAGIFQDELNQLIAKQRDRLNTELRQSSVNMVIVLTLIGLFAIVITQSYSRWLKRRFHRYQDNIDKQQTMLHQTAESLKLSGLIVESAYEGIAVCDPQNRILKVNSAFTRITGYEEAEIVGNTPALLGSGRHDKGFYLQMWKRLNAQGFWRGEIWNKRKNGEIYPQILSITAYKDLTGKVQNYIAIFNDITQRVEVEQQLRSMAETDPLTGLGNRRTLMACLDRDLAAADRYGAPDTALLFVDLDHFKAVNDTYGHDIGDAVLIEVANCLKRCLRDSDLACRIGGDEFVAVVQLQAKEDLEQLEALSSRLLNELVKPVLLSGVEIELSCSVGVSIRDGVGDDGISLMKRADQALYEAKRRGRGRVVFYSEEVSVSPSPAEAENL</sequence>
<dbReference type="AlphaFoldDB" id="A0A7R6PK86"/>
<protein>
    <submittedName>
        <fullName evidence="11">Signal transduction protein</fullName>
    </submittedName>
</protein>
<feature type="domain" description="PAS" evidence="8">
    <location>
        <begin position="408"/>
        <end position="447"/>
    </location>
</feature>
<dbReference type="GO" id="GO:0005886">
    <property type="term" value="C:plasma membrane"/>
    <property type="evidence" value="ECO:0007669"/>
    <property type="project" value="UniProtKB-SubCell"/>
</dbReference>
<dbReference type="RefSeq" id="WP_019621494.1">
    <property type="nucleotide sequence ID" value="NZ_AP014545.1"/>
</dbReference>
<gene>
    <name evidence="11" type="ORF">AMJAP_1300</name>
</gene>
<dbReference type="InterPro" id="IPR000014">
    <property type="entry name" value="PAS"/>
</dbReference>
<dbReference type="Proteomes" id="UP000595663">
    <property type="component" value="Chromosome"/>
</dbReference>
<dbReference type="OrthoDB" id="8416215at2"/>
<comment type="cofactor">
    <cofactor evidence="1">
        <name>Mg(2+)</name>
        <dbReference type="ChEBI" id="CHEBI:18420"/>
    </cofactor>
</comment>
<dbReference type="Pfam" id="PF13426">
    <property type="entry name" value="PAS_9"/>
    <property type="match status" value="1"/>
</dbReference>
<keyword evidence="6 7" id="KW-0472">Membrane</keyword>
<feature type="transmembrane region" description="Helical" evidence="7">
    <location>
        <begin position="12"/>
        <end position="35"/>
    </location>
</feature>
<dbReference type="InterPro" id="IPR035965">
    <property type="entry name" value="PAS-like_dom_sf"/>
</dbReference>
<dbReference type="FunFam" id="3.30.70.270:FF:000001">
    <property type="entry name" value="Diguanylate cyclase domain protein"/>
    <property type="match status" value="1"/>
</dbReference>
<dbReference type="Pfam" id="PF00990">
    <property type="entry name" value="GGDEF"/>
    <property type="match status" value="1"/>
</dbReference>
<dbReference type="InterPro" id="IPR029787">
    <property type="entry name" value="Nucleotide_cyclase"/>
</dbReference>
<evidence type="ECO:0000256" key="4">
    <source>
        <dbReference type="ARBA" id="ARBA00022692"/>
    </source>
</evidence>
<keyword evidence="3" id="KW-1003">Cell membrane</keyword>
<feature type="domain" description="GGDEF" evidence="10">
    <location>
        <begin position="559"/>
        <end position="694"/>
    </location>
</feature>
<feature type="transmembrane region" description="Helical" evidence="7">
    <location>
        <begin position="353"/>
        <end position="373"/>
    </location>
</feature>
<dbReference type="InterPro" id="IPR001610">
    <property type="entry name" value="PAC"/>
</dbReference>
<dbReference type="InterPro" id="IPR043128">
    <property type="entry name" value="Rev_trsase/Diguanyl_cyclase"/>
</dbReference>
<dbReference type="CDD" id="cd01949">
    <property type="entry name" value="GGDEF"/>
    <property type="match status" value="1"/>
</dbReference>
<dbReference type="CDD" id="cd00130">
    <property type="entry name" value="PAS"/>
    <property type="match status" value="1"/>
</dbReference>
<dbReference type="NCBIfam" id="TIGR00254">
    <property type="entry name" value="GGDEF"/>
    <property type="match status" value="1"/>
</dbReference>
<dbReference type="SUPFAM" id="SSF55785">
    <property type="entry name" value="PYP-like sensor domain (PAS domain)"/>
    <property type="match status" value="1"/>
</dbReference>
<dbReference type="PROSITE" id="PS50113">
    <property type="entry name" value="PAC"/>
    <property type="match status" value="1"/>
</dbReference>
<evidence type="ECO:0000259" key="10">
    <source>
        <dbReference type="PROSITE" id="PS50887"/>
    </source>
</evidence>